<comment type="subcellular location">
    <subcellularLocation>
        <location evidence="1">Nucleus</location>
    </subcellularLocation>
</comment>
<dbReference type="GO" id="GO:0008270">
    <property type="term" value="F:zinc ion binding"/>
    <property type="evidence" value="ECO:0007669"/>
    <property type="project" value="UniProtKB-KW"/>
</dbReference>
<evidence type="ECO:0000256" key="6">
    <source>
        <dbReference type="ARBA" id="ARBA00023242"/>
    </source>
</evidence>
<dbReference type="STRING" id="1890683.A0A427XPD5"/>
<dbReference type="GO" id="GO:0000785">
    <property type="term" value="C:chromatin"/>
    <property type="evidence" value="ECO:0007669"/>
    <property type="project" value="TreeGrafter"/>
</dbReference>
<dbReference type="InterPro" id="IPR051059">
    <property type="entry name" value="VerF-like"/>
</dbReference>
<feature type="region of interest" description="Disordered" evidence="7">
    <location>
        <begin position="105"/>
        <end position="128"/>
    </location>
</feature>
<dbReference type="OrthoDB" id="2560721at2759"/>
<dbReference type="InterPro" id="IPR003615">
    <property type="entry name" value="HNH_nuc"/>
</dbReference>
<dbReference type="GO" id="GO:0005634">
    <property type="term" value="C:nucleus"/>
    <property type="evidence" value="ECO:0007669"/>
    <property type="project" value="UniProtKB-SubCell"/>
</dbReference>
<feature type="domain" description="Xylanolytic transcriptional activator regulatory" evidence="8">
    <location>
        <begin position="637"/>
        <end position="745"/>
    </location>
</feature>
<dbReference type="Pfam" id="PF13391">
    <property type="entry name" value="HNH_2"/>
    <property type="match status" value="1"/>
</dbReference>
<evidence type="ECO:0000313" key="10">
    <source>
        <dbReference type="EMBL" id="RSH80695.1"/>
    </source>
</evidence>
<dbReference type="PANTHER" id="PTHR40626">
    <property type="entry name" value="MIP31509P"/>
    <property type="match status" value="1"/>
</dbReference>
<evidence type="ECO:0000256" key="7">
    <source>
        <dbReference type="SAM" id="MobiDB-lite"/>
    </source>
</evidence>
<keyword evidence="4" id="KW-0863">Zinc-finger</keyword>
<feature type="region of interest" description="Disordered" evidence="7">
    <location>
        <begin position="276"/>
        <end position="380"/>
    </location>
</feature>
<evidence type="ECO:0000313" key="11">
    <source>
        <dbReference type="Proteomes" id="UP000279259"/>
    </source>
</evidence>
<evidence type="ECO:0000256" key="3">
    <source>
        <dbReference type="ARBA" id="ARBA00022737"/>
    </source>
</evidence>
<dbReference type="InterPro" id="IPR007219">
    <property type="entry name" value="XnlR_reg_dom"/>
</dbReference>
<comment type="caution">
    <text evidence="10">The sequence shown here is derived from an EMBL/GenBank/DDBJ whole genome shotgun (WGS) entry which is preliminary data.</text>
</comment>
<dbReference type="GO" id="GO:0006351">
    <property type="term" value="P:DNA-templated transcription"/>
    <property type="evidence" value="ECO:0007669"/>
    <property type="project" value="InterPro"/>
</dbReference>
<sequence length="993" mass="109646">MSAIQYELAVDSWAASDRVLIRSPSLDHVGSFPLPFLRKGGDNTWAYIMGVIGELVDRSSDEVWRIEDENGREMAGAEAPDAGVYTLTRQDGRIEVQWSRGPEYFRRSQAPKPEGSFSTRSDSKRSSVNQSRFRTAVIARDGTCLLTDVDYDNCTACHIVPFSRYDVYEAILGIQNEIPIFYPACGLLLRDDLHHAFDRLEFSFHVKVGDIPPTGPSSPTLRLASPARLPPRPSRHRALAHLTSPARSAFETPDDSRSSVCICGKSFARPDVLRKHQSRWCRTTGDRSASTELASEAIARPSRLSPPSLANRPEEGRGARKRRRAGPAGTREARRREAAALDRDTSTRTNAGLPLDDAPTTDQSHEYSTDFPTSLSPTTPLSITQRLPSQSLPHRLDASVKAPAKDPIRPVSSTVSLAPAYPLTPDVALDPGASFPLWPASDNCSREPRSSSSTSFRNGALPAAVDPPGGAMEWNNQVPTQPGDNMDDLLAWLFNANSPLDELALPPMTDASAALWDQGGQTEQFSGMSTIDTMITASHPVNEQGCIKAPLNFADSTLAAQQPFNLPSSIPSRIRIAPNEPSAPPQPFHPYPVPNVPHREEVLDARTRAAIISLFEGEARTDLISPAFSLQRMELYLELYFMHFAPLYPIIHRASLAYRRLSPDLLFTMLCIGTAFADDKEGFHIASRIHKRIRHRVFEMVEEEPRCAMSSLQTILLINHFSRSYCSLKQHDIFHSPSIIMARLSGVFLPRWVTQIRPMLPDFGESLSAFPSANRWTRAGETSESLVHVSWSGVLFAHLGCVLLLTDTEQIRIFAGAQNIAGRSVSPGEWWAANAYVNTWARSQDAAYSVHASAELLSQVFRRSSGSKFRTSTSLVPWCTYIATLVIWAYSSILEGQSLLTDAFIIRLTHSEGEVHGQSKSKVLVESSLARRAATDYLDRLLSCPHPFALPEVKDKNRCAAIVAYTSYLAGTLGRGIMDESRNVLEGLLTEHL</sequence>
<feature type="region of interest" description="Disordered" evidence="7">
    <location>
        <begin position="441"/>
        <end position="482"/>
    </location>
</feature>
<keyword evidence="11" id="KW-1185">Reference proteome</keyword>
<accession>A0A427XPD5</accession>
<organism evidence="10 11">
    <name type="scientific">Saitozyma podzolica</name>
    <dbReference type="NCBI Taxonomy" id="1890683"/>
    <lineage>
        <taxon>Eukaryota</taxon>
        <taxon>Fungi</taxon>
        <taxon>Dikarya</taxon>
        <taxon>Basidiomycota</taxon>
        <taxon>Agaricomycotina</taxon>
        <taxon>Tremellomycetes</taxon>
        <taxon>Tremellales</taxon>
        <taxon>Trimorphomycetaceae</taxon>
        <taxon>Saitozyma</taxon>
    </lineage>
</organism>
<name>A0A427XPD5_9TREE</name>
<dbReference type="Pfam" id="PF04082">
    <property type="entry name" value="Fungal_trans"/>
    <property type="match status" value="1"/>
</dbReference>
<evidence type="ECO:0000256" key="4">
    <source>
        <dbReference type="ARBA" id="ARBA00022771"/>
    </source>
</evidence>
<keyword evidence="3" id="KW-0677">Repeat</keyword>
<gene>
    <name evidence="10" type="ORF">EHS25_007173</name>
</gene>
<keyword evidence="6" id="KW-0539">Nucleus</keyword>
<dbReference type="PANTHER" id="PTHR40626:SF11">
    <property type="entry name" value="ZINC FINGER PROTEIN YPR022C"/>
    <property type="match status" value="1"/>
</dbReference>
<dbReference type="CDD" id="cd12148">
    <property type="entry name" value="fungal_TF_MHR"/>
    <property type="match status" value="1"/>
</dbReference>
<proteinExistence type="predicted"/>
<dbReference type="AlphaFoldDB" id="A0A427XPD5"/>
<evidence type="ECO:0000256" key="5">
    <source>
        <dbReference type="ARBA" id="ARBA00022833"/>
    </source>
</evidence>
<evidence type="ECO:0000259" key="9">
    <source>
        <dbReference type="Pfam" id="PF13391"/>
    </source>
</evidence>
<dbReference type="EMBL" id="RSCD01000034">
    <property type="protein sequence ID" value="RSH80695.1"/>
    <property type="molecule type" value="Genomic_DNA"/>
</dbReference>
<dbReference type="GO" id="GO:0000978">
    <property type="term" value="F:RNA polymerase II cis-regulatory region sequence-specific DNA binding"/>
    <property type="evidence" value="ECO:0007669"/>
    <property type="project" value="InterPro"/>
</dbReference>
<evidence type="ECO:0000259" key="8">
    <source>
        <dbReference type="Pfam" id="PF04082"/>
    </source>
</evidence>
<keyword evidence="2" id="KW-0479">Metal-binding</keyword>
<reference evidence="10 11" key="1">
    <citation type="submission" date="2018-11" db="EMBL/GenBank/DDBJ databases">
        <title>Genome sequence of Saitozyma podzolica DSM 27192.</title>
        <authorList>
            <person name="Aliyu H."/>
            <person name="Gorte O."/>
            <person name="Ochsenreither K."/>
        </authorList>
    </citation>
    <scope>NUCLEOTIDE SEQUENCE [LARGE SCALE GENOMIC DNA]</scope>
    <source>
        <strain evidence="10 11">DSM 27192</strain>
    </source>
</reference>
<evidence type="ECO:0000256" key="2">
    <source>
        <dbReference type="ARBA" id="ARBA00022723"/>
    </source>
</evidence>
<feature type="domain" description="HNH nuclease" evidence="9">
    <location>
        <begin position="144"/>
        <end position="205"/>
    </location>
</feature>
<keyword evidence="5" id="KW-0862">Zinc</keyword>
<evidence type="ECO:0008006" key="12">
    <source>
        <dbReference type="Google" id="ProtNLM"/>
    </source>
</evidence>
<evidence type="ECO:0000256" key="1">
    <source>
        <dbReference type="ARBA" id="ARBA00004123"/>
    </source>
</evidence>
<dbReference type="GO" id="GO:0000981">
    <property type="term" value="F:DNA-binding transcription factor activity, RNA polymerase II-specific"/>
    <property type="evidence" value="ECO:0007669"/>
    <property type="project" value="InterPro"/>
</dbReference>
<feature type="compositionally biased region" description="Basic and acidic residues" evidence="7">
    <location>
        <begin position="331"/>
        <end position="346"/>
    </location>
</feature>
<protein>
    <recommendedName>
        <fullName evidence="12">C2H2-type domain-containing protein</fullName>
    </recommendedName>
</protein>
<dbReference type="Proteomes" id="UP000279259">
    <property type="component" value="Unassembled WGS sequence"/>
</dbReference>
<feature type="region of interest" description="Disordered" evidence="7">
    <location>
        <begin position="215"/>
        <end position="234"/>
    </location>
</feature>